<dbReference type="PANTHER" id="PTHR46112">
    <property type="entry name" value="AMINOPEPTIDASE"/>
    <property type="match status" value="1"/>
</dbReference>
<dbReference type="InterPro" id="IPR029149">
    <property type="entry name" value="Creatin/AminoP/Spt16_N"/>
</dbReference>
<dbReference type="InterPro" id="IPR036005">
    <property type="entry name" value="Creatinase/aminopeptidase-like"/>
</dbReference>
<proteinExistence type="predicted"/>
<dbReference type="PANTHER" id="PTHR46112:SF2">
    <property type="entry name" value="XAA-PRO AMINOPEPTIDASE P-RELATED"/>
    <property type="match status" value="1"/>
</dbReference>
<dbReference type="AlphaFoldDB" id="A0A949JWM7"/>
<name>A0A949JWM7_9FIRM</name>
<evidence type="ECO:0000313" key="3">
    <source>
        <dbReference type="EMBL" id="MBU9735459.1"/>
    </source>
</evidence>
<dbReference type="InterPro" id="IPR000587">
    <property type="entry name" value="Creatinase_N"/>
</dbReference>
<reference evidence="3" key="1">
    <citation type="submission" date="2021-06" db="EMBL/GenBank/DDBJ databases">
        <title>Description of novel taxa of the family Lachnospiraceae.</title>
        <authorList>
            <person name="Chaplin A.V."/>
            <person name="Sokolova S.R."/>
            <person name="Pikina A.P."/>
            <person name="Korzhanova M."/>
            <person name="Belova V."/>
            <person name="Korostin D."/>
            <person name="Efimov B.A."/>
        </authorList>
    </citation>
    <scope>NUCLEOTIDE SEQUENCE</scope>
    <source>
        <strain evidence="3">ASD5720</strain>
    </source>
</reference>
<dbReference type="InterPro" id="IPR050659">
    <property type="entry name" value="Peptidase_M24B"/>
</dbReference>
<organism evidence="3 4">
    <name type="scientific">Diplocloster agilis</name>
    <dbReference type="NCBI Taxonomy" id="2850323"/>
    <lineage>
        <taxon>Bacteria</taxon>
        <taxon>Bacillati</taxon>
        <taxon>Bacillota</taxon>
        <taxon>Clostridia</taxon>
        <taxon>Lachnospirales</taxon>
        <taxon>Lachnospiraceae</taxon>
        <taxon>Diplocloster</taxon>
    </lineage>
</organism>
<dbReference type="Pfam" id="PF00557">
    <property type="entry name" value="Peptidase_M24"/>
    <property type="match status" value="1"/>
</dbReference>
<dbReference type="Proteomes" id="UP000712157">
    <property type="component" value="Unassembled WGS sequence"/>
</dbReference>
<evidence type="ECO:0000259" key="2">
    <source>
        <dbReference type="Pfam" id="PF01321"/>
    </source>
</evidence>
<comment type="caution">
    <text evidence="3">The sequence shown here is derived from an EMBL/GenBank/DDBJ whole genome shotgun (WGS) entry which is preliminary data.</text>
</comment>
<keyword evidence="4" id="KW-1185">Reference proteome</keyword>
<evidence type="ECO:0000313" key="4">
    <source>
        <dbReference type="Proteomes" id="UP000712157"/>
    </source>
</evidence>
<evidence type="ECO:0000259" key="1">
    <source>
        <dbReference type="Pfam" id="PF00557"/>
    </source>
</evidence>
<dbReference type="RefSeq" id="WP_238720550.1">
    <property type="nucleotide sequence ID" value="NZ_JAHQCW010000003.1"/>
</dbReference>
<feature type="domain" description="Creatinase N-terminal" evidence="2">
    <location>
        <begin position="15"/>
        <end position="161"/>
    </location>
</feature>
<dbReference type="SUPFAM" id="SSF53092">
    <property type="entry name" value="Creatinase/prolidase N-terminal domain"/>
    <property type="match status" value="1"/>
</dbReference>
<sequence>MKKCYGIPRSEFEQRIARIREEMLKNNLDLLLVYGDEYRREHLRYVSNYWPLFERGILLIPKDAEPILMCAPEGEMIAREMSVWNDIRLHPGLAGIYVPEEIDYPLASYTDFCKLAREINTAGKVRRLGIAGIDSMSLYLLDDIKRSFQVDPIDANPVMRAVKQIKTGEEIRCLKEAGRQADLGFAAVYELGDRLIGMTEIEAAAEAEYAARKAGAEQIVFTILASGDRTESIVGRPQHKVIEDGDMVMCGIAVMYEGYIASSGAPFAVGHCSPETEEVIRVLMEASEIALRQIGPGRPMNGIVKAVRDYFRSKNLEQYDIYPPLHGIGSAEAESPYPDEHTADSFQAGMTVNTDISLFGMPGGSNRIEEGFLITEDGFESLTPYIRGCIQNYLKGR</sequence>
<dbReference type="Pfam" id="PF01321">
    <property type="entry name" value="Creatinase_N"/>
    <property type="match status" value="1"/>
</dbReference>
<dbReference type="Gene3D" id="3.40.350.10">
    <property type="entry name" value="Creatinase/prolidase N-terminal domain"/>
    <property type="match status" value="1"/>
</dbReference>
<accession>A0A949JWM7</accession>
<feature type="domain" description="Peptidase M24" evidence="1">
    <location>
        <begin position="173"/>
        <end position="376"/>
    </location>
</feature>
<gene>
    <name evidence="3" type="ORF">KTH89_02855</name>
</gene>
<dbReference type="SUPFAM" id="SSF55920">
    <property type="entry name" value="Creatinase/aminopeptidase"/>
    <property type="match status" value="1"/>
</dbReference>
<dbReference type="EMBL" id="JAHQCW010000003">
    <property type="protein sequence ID" value="MBU9735459.1"/>
    <property type="molecule type" value="Genomic_DNA"/>
</dbReference>
<dbReference type="InterPro" id="IPR000994">
    <property type="entry name" value="Pept_M24"/>
</dbReference>
<dbReference type="Gene3D" id="3.90.230.10">
    <property type="entry name" value="Creatinase/methionine aminopeptidase superfamily"/>
    <property type="match status" value="1"/>
</dbReference>
<dbReference type="CDD" id="cd01066">
    <property type="entry name" value="APP_MetAP"/>
    <property type="match status" value="1"/>
</dbReference>
<protein>
    <submittedName>
        <fullName evidence="3">M24 family metallopeptidase</fullName>
    </submittedName>
</protein>